<dbReference type="AlphaFoldDB" id="A0A4R0YY53"/>
<evidence type="ECO:0000313" key="3">
    <source>
        <dbReference type="EMBL" id="TCI11948.1"/>
    </source>
</evidence>
<dbReference type="Proteomes" id="UP000291822">
    <property type="component" value="Unassembled WGS sequence"/>
</dbReference>
<feature type="region of interest" description="Disordered" evidence="1">
    <location>
        <begin position="34"/>
        <end position="104"/>
    </location>
</feature>
<keyword evidence="2" id="KW-0732">Signal</keyword>
<feature type="compositionally biased region" description="Polar residues" evidence="1">
    <location>
        <begin position="57"/>
        <end position="85"/>
    </location>
</feature>
<feature type="chain" id="PRO_5020694119" description="Secreted protein" evidence="2">
    <location>
        <begin position="23"/>
        <end position="104"/>
    </location>
</feature>
<evidence type="ECO:0000256" key="2">
    <source>
        <dbReference type="SAM" id="SignalP"/>
    </source>
</evidence>
<feature type="compositionally biased region" description="Polar residues" evidence="1">
    <location>
        <begin position="34"/>
        <end position="46"/>
    </location>
</feature>
<accession>A0A4R0YY53</accession>
<organism evidence="3 4">
    <name type="scientific">Dyella soli</name>
    <dbReference type="NCBI Taxonomy" id="522319"/>
    <lineage>
        <taxon>Bacteria</taxon>
        <taxon>Pseudomonadati</taxon>
        <taxon>Pseudomonadota</taxon>
        <taxon>Gammaproteobacteria</taxon>
        <taxon>Lysobacterales</taxon>
        <taxon>Rhodanobacteraceae</taxon>
        <taxon>Dyella</taxon>
    </lineage>
</organism>
<feature type="signal peptide" evidence="2">
    <location>
        <begin position="1"/>
        <end position="22"/>
    </location>
</feature>
<sequence>MGIRTYLFIGIISVGSLQVAAAADADARDINALQRSSVDASGTRDVSGNGGDALGVTHSSSTPSQASPTNGSNNENCPTDGSSDAQHSRRVNIGWQSLLPGSIQ</sequence>
<evidence type="ECO:0008006" key="5">
    <source>
        <dbReference type="Google" id="ProtNLM"/>
    </source>
</evidence>
<evidence type="ECO:0000313" key="4">
    <source>
        <dbReference type="Proteomes" id="UP000291822"/>
    </source>
</evidence>
<dbReference type="RefSeq" id="WP_131151272.1">
    <property type="nucleotide sequence ID" value="NZ_SJTG01000001.1"/>
</dbReference>
<gene>
    <name evidence="3" type="ORF">EZM97_00840</name>
</gene>
<dbReference type="EMBL" id="SJTG01000001">
    <property type="protein sequence ID" value="TCI11948.1"/>
    <property type="molecule type" value="Genomic_DNA"/>
</dbReference>
<evidence type="ECO:0000256" key="1">
    <source>
        <dbReference type="SAM" id="MobiDB-lite"/>
    </source>
</evidence>
<comment type="caution">
    <text evidence="3">The sequence shown here is derived from an EMBL/GenBank/DDBJ whole genome shotgun (WGS) entry which is preliminary data.</text>
</comment>
<proteinExistence type="predicted"/>
<keyword evidence="4" id="KW-1185">Reference proteome</keyword>
<reference evidence="3 4" key="1">
    <citation type="submission" date="2019-02" db="EMBL/GenBank/DDBJ databases">
        <title>Dyella amyloliquefaciens sp. nov., isolated from forest soil.</title>
        <authorList>
            <person name="Gao Z.-H."/>
            <person name="Qiu L.-H."/>
        </authorList>
    </citation>
    <scope>NUCLEOTIDE SEQUENCE [LARGE SCALE GENOMIC DNA]</scope>
    <source>
        <strain evidence="3 4">KACC 12747</strain>
    </source>
</reference>
<name>A0A4R0YY53_9GAMM</name>
<protein>
    <recommendedName>
        <fullName evidence="5">Secreted protein</fullName>
    </recommendedName>
</protein>